<gene>
    <name evidence="5" type="primary">tcpT</name>
    <name evidence="5" type="ORF">LAWI1_G005585</name>
</gene>
<keyword evidence="6" id="KW-1185">Reference proteome</keyword>
<dbReference type="PRINTS" id="PR00411">
    <property type="entry name" value="PNDRDTASEI"/>
</dbReference>
<feature type="domain" description="FAD/NAD(P)-binding" evidence="4">
    <location>
        <begin position="8"/>
        <end position="297"/>
    </location>
</feature>
<dbReference type="PANTHER" id="PTHR48105">
    <property type="entry name" value="THIOREDOXIN REDUCTASE 1-RELATED-RELATED"/>
    <property type="match status" value="1"/>
</dbReference>
<dbReference type="InterPro" id="IPR050097">
    <property type="entry name" value="Ferredoxin-NADP_redctase_2"/>
</dbReference>
<dbReference type="InterPro" id="IPR023753">
    <property type="entry name" value="FAD/NAD-binding_dom"/>
</dbReference>
<dbReference type="GO" id="GO:0016491">
    <property type="term" value="F:oxidoreductase activity"/>
    <property type="evidence" value="ECO:0007669"/>
    <property type="project" value="UniProtKB-KW"/>
</dbReference>
<dbReference type="PRINTS" id="PR00368">
    <property type="entry name" value="FADPNR"/>
</dbReference>
<dbReference type="Pfam" id="PF07992">
    <property type="entry name" value="Pyr_redox_2"/>
    <property type="match status" value="1"/>
</dbReference>
<dbReference type="Gene3D" id="3.50.50.60">
    <property type="entry name" value="FAD/NAD(P)-binding domain"/>
    <property type="match status" value="2"/>
</dbReference>
<proteinExistence type="inferred from homology"/>
<protein>
    <submittedName>
        <fullName evidence="5">Thioredoxin reductase</fullName>
    </submittedName>
</protein>
<evidence type="ECO:0000256" key="1">
    <source>
        <dbReference type="ARBA" id="ARBA00009333"/>
    </source>
</evidence>
<sequence length="320" mass="34765">MAEQSIIDVLIIGGGPAGLSAALALARQRHTITLFDSQEYRNRDLQNLHLVPSWEHKPAEEVSTTGRSELQKYDNVQIELLKVESAKKLNDSLFELTDALGGSHRGRKLVLANGVEEMFPDVKGYNECWGNSIFYNPFCNGYEESKEWKTSGVLAMQIIAIPKFAVHIAHMAAQLTTEITIYTNGSEDLAKEIMANSGPHPTWKTDPRAIQSLRRHSETGSGIDVIFEDGASVTEGFISHMPSTRARGLFAEQLGLEVGPSGDYVVTAPMTATNVGGVYAAGDCMSFSKVATNAIFNGALTGATVAIKLQEEKFGLTPIF</sequence>
<keyword evidence="2" id="KW-0285">Flavoprotein</keyword>
<dbReference type="EMBL" id="QGML01000637">
    <property type="protein sequence ID" value="TVY91135.1"/>
    <property type="molecule type" value="Genomic_DNA"/>
</dbReference>
<name>A0A559MDU3_9HELO</name>
<evidence type="ECO:0000259" key="4">
    <source>
        <dbReference type="Pfam" id="PF07992"/>
    </source>
</evidence>
<dbReference type="GO" id="GO:0097237">
    <property type="term" value="P:cellular response to toxic substance"/>
    <property type="evidence" value="ECO:0007669"/>
    <property type="project" value="UniProtKB-ARBA"/>
</dbReference>
<reference evidence="5 6" key="1">
    <citation type="submission" date="2018-05" db="EMBL/GenBank/DDBJ databases">
        <title>Genome sequencing and assembly of the regulated plant pathogen Lachnellula willkommii and related sister species for the development of diagnostic species identification markers.</title>
        <authorList>
            <person name="Giroux E."/>
            <person name="Bilodeau G."/>
        </authorList>
    </citation>
    <scope>NUCLEOTIDE SEQUENCE [LARGE SCALE GENOMIC DNA]</scope>
    <source>
        <strain evidence="5 6">CBS 172.35</strain>
    </source>
</reference>
<organism evidence="5 6">
    <name type="scientific">Lachnellula willkommii</name>
    <dbReference type="NCBI Taxonomy" id="215461"/>
    <lineage>
        <taxon>Eukaryota</taxon>
        <taxon>Fungi</taxon>
        <taxon>Dikarya</taxon>
        <taxon>Ascomycota</taxon>
        <taxon>Pezizomycotina</taxon>
        <taxon>Leotiomycetes</taxon>
        <taxon>Helotiales</taxon>
        <taxon>Lachnaceae</taxon>
        <taxon>Lachnellula</taxon>
    </lineage>
</organism>
<dbReference type="InterPro" id="IPR036188">
    <property type="entry name" value="FAD/NAD-bd_sf"/>
</dbReference>
<keyword evidence="3" id="KW-0560">Oxidoreductase</keyword>
<dbReference type="AlphaFoldDB" id="A0A559MDU3"/>
<comment type="caution">
    <text evidence="5">The sequence shown here is derived from an EMBL/GenBank/DDBJ whole genome shotgun (WGS) entry which is preliminary data.</text>
</comment>
<evidence type="ECO:0000256" key="3">
    <source>
        <dbReference type="ARBA" id="ARBA00023002"/>
    </source>
</evidence>
<dbReference type="SUPFAM" id="SSF51905">
    <property type="entry name" value="FAD/NAD(P)-binding domain"/>
    <property type="match status" value="1"/>
</dbReference>
<accession>A0A559MDU3</accession>
<evidence type="ECO:0000256" key="2">
    <source>
        <dbReference type="ARBA" id="ARBA00022630"/>
    </source>
</evidence>
<evidence type="ECO:0000313" key="5">
    <source>
        <dbReference type="EMBL" id="TVY91135.1"/>
    </source>
</evidence>
<comment type="similarity">
    <text evidence="1">Belongs to the class-II pyridine nucleotide-disulfide oxidoreductase family.</text>
</comment>
<evidence type="ECO:0000313" key="6">
    <source>
        <dbReference type="Proteomes" id="UP000315522"/>
    </source>
</evidence>
<dbReference type="Proteomes" id="UP000315522">
    <property type="component" value="Unassembled WGS sequence"/>
</dbReference>